<dbReference type="KEGG" id="hhb:Hhub_1217"/>
<feature type="region of interest" description="Disordered" evidence="1">
    <location>
        <begin position="39"/>
        <end position="81"/>
    </location>
</feature>
<dbReference type="Proteomes" id="UP000066737">
    <property type="component" value="Chromosome I"/>
</dbReference>
<protein>
    <submittedName>
        <fullName evidence="2">Uncharacterized protein</fullName>
    </submittedName>
</protein>
<dbReference type="AlphaFoldDB" id="A0A0U5GYF0"/>
<organism evidence="2 3">
    <name type="scientific">Halobacterium hubeiense</name>
    <dbReference type="NCBI Taxonomy" id="1407499"/>
    <lineage>
        <taxon>Archaea</taxon>
        <taxon>Methanobacteriati</taxon>
        <taxon>Methanobacteriota</taxon>
        <taxon>Stenosarchaea group</taxon>
        <taxon>Halobacteria</taxon>
        <taxon>Halobacteriales</taxon>
        <taxon>Halobacteriaceae</taxon>
        <taxon>Halobacterium</taxon>
    </lineage>
</organism>
<evidence type="ECO:0000256" key="1">
    <source>
        <dbReference type="SAM" id="MobiDB-lite"/>
    </source>
</evidence>
<evidence type="ECO:0000313" key="3">
    <source>
        <dbReference type="Proteomes" id="UP000066737"/>
    </source>
</evidence>
<accession>A0A0U5GYF0</accession>
<name>A0A0U5GYF0_9EURY</name>
<sequence>MQAGGLNREDDVFPPRSVVQNHAVWGFSSRRSRVVETSSTTVFSLESTRRPRLSALSGHPTKRDGNDTTQTHTGRRALHSDCTEPAHRAIRTLQQNVFVH</sequence>
<dbReference type="EMBL" id="LN831302">
    <property type="protein sequence ID" value="CQH46359.1"/>
    <property type="molecule type" value="Genomic_DNA"/>
</dbReference>
<evidence type="ECO:0000313" key="2">
    <source>
        <dbReference type="EMBL" id="CQH46359.1"/>
    </source>
</evidence>
<proteinExistence type="predicted"/>
<gene>
    <name evidence="2" type="ORF">HHUB_1217</name>
</gene>
<keyword evidence="3" id="KW-1185">Reference proteome</keyword>
<reference evidence="3" key="1">
    <citation type="journal article" date="2016" name="Environ. Microbiol.">
        <title>The complete genome of a viable archaeum isolated from 123-million-year-old rock salt.</title>
        <authorList>
            <person name="Jaakkola S.T."/>
            <person name="Pfeiffer F."/>
            <person name="Ravantti J.J."/>
            <person name="Guo Q."/>
            <person name="Liu Y."/>
            <person name="Chen X."/>
            <person name="Ma H."/>
            <person name="Yang C."/>
            <person name="Oksanen H.M."/>
            <person name="Bamford D.H."/>
        </authorList>
    </citation>
    <scope>NUCLEOTIDE SEQUENCE</scope>
    <source>
        <strain evidence="3">JI20-1</strain>
    </source>
</reference>